<comment type="caution">
    <text evidence="1">The sequence shown here is derived from an EMBL/GenBank/DDBJ whole genome shotgun (WGS) entry which is preliminary data.</text>
</comment>
<dbReference type="InterPro" id="IPR011990">
    <property type="entry name" value="TPR-like_helical_dom_sf"/>
</dbReference>
<evidence type="ECO:0000313" key="1">
    <source>
        <dbReference type="EMBL" id="PHT78416.1"/>
    </source>
</evidence>
<reference evidence="1 2" key="2">
    <citation type="journal article" date="2017" name="Genome Biol.">
        <title>New reference genome sequences of hot pepper reveal the massive evolution of plant disease-resistance genes by retroduplication.</title>
        <authorList>
            <person name="Kim S."/>
            <person name="Park J."/>
            <person name="Yeom S.I."/>
            <person name="Kim Y.M."/>
            <person name="Seo E."/>
            <person name="Kim K.T."/>
            <person name="Kim M.S."/>
            <person name="Lee J.M."/>
            <person name="Cheong K."/>
            <person name="Shin H.S."/>
            <person name="Kim S.B."/>
            <person name="Han K."/>
            <person name="Lee J."/>
            <person name="Park M."/>
            <person name="Lee H.A."/>
            <person name="Lee H.Y."/>
            <person name="Lee Y."/>
            <person name="Oh S."/>
            <person name="Lee J.H."/>
            <person name="Choi E."/>
            <person name="Choi E."/>
            <person name="Lee S.E."/>
            <person name="Jeon J."/>
            <person name="Kim H."/>
            <person name="Choi G."/>
            <person name="Song H."/>
            <person name="Lee J."/>
            <person name="Lee S.C."/>
            <person name="Kwon J.K."/>
            <person name="Lee H.Y."/>
            <person name="Koo N."/>
            <person name="Hong Y."/>
            <person name="Kim R.W."/>
            <person name="Kang W.H."/>
            <person name="Huh J.H."/>
            <person name="Kang B.C."/>
            <person name="Yang T.J."/>
            <person name="Lee Y.H."/>
            <person name="Bennetzen J.L."/>
            <person name="Choi D."/>
        </authorList>
    </citation>
    <scope>NUCLEOTIDE SEQUENCE [LARGE SCALE GENOMIC DNA]</scope>
    <source>
        <strain evidence="2">cv. CM334</strain>
    </source>
</reference>
<organism evidence="1 2">
    <name type="scientific">Capsicum annuum</name>
    <name type="common">Capsicum pepper</name>
    <dbReference type="NCBI Taxonomy" id="4072"/>
    <lineage>
        <taxon>Eukaryota</taxon>
        <taxon>Viridiplantae</taxon>
        <taxon>Streptophyta</taxon>
        <taxon>Embryophyta</taxon>
        <taxon>Tracheophyta</taxon>
        <taxon>Spermatophyta</taxon>
        <taxon>Magnoliopsida</taxon>
        <taxon>eudicotyledons</taxon>
        <taxon>Gunneridae</taxon>
        <taxon>Pentapetalae</taxon>
        <taxon>asterids</taxon>
        <taxon>lamiids</taxon>
        <taxon>Solanales</taxon>
        <taxon>Solanaceae</taxon>
        <taxon>Solanoideae</taxon>
        <taxon>Capsiceae</taxon>
        <taxon>Capsicum</taxon>
    </lineage>
</organism>
<sequence>MVDDGLRVDQKMMVVVISVCAKLEDLRLGQKLHEYVWSYKLNFDMFLGNALMDMYLKCGEPDVSLS</sequence>
<dbReference type="Gramene" id="PHT78416">
    <property type="protein sequence ID" value="PHT78416"/>
    <property type="gene ID" value="T459_16468"/>
</dbReference>
<keyword evidence="2" id="KW-1185">Reference proteome</keyword>
<dbReference type="EMBL" id="AYRZ02000006">
    <property type="protein sequence ID" value="PHT78416.1"/>
    <property type="molecule type" value="Genomic_DNA"/>
</dbReference>
<dbReference type="GO" id="GO:0003723">
    <property type="term" value="F:RNA binding"/>
    <property type="evidence" value="ECO:0007669"/>
    <property type="project" value="InterPro"/>
</dbReference>
<gene>
    <name evidence="1" type="ORF">T459_16468</name>
</gene>
<dbReference type="GO" id="GO:0009451">
    <property type="term" value="P:RNA modification"/>
    <property type="evidence" value="ECO:0007669"/>
    <property type="project" value="InterPro"/>
</dbReference>
<name>A0A2G2Z8T5_CAPAN</name>
<protein>
    <recommendedName>
        <fullName evidence="3">Pentatricopeptide repeat-containing protein</fullName>
    </recommendedName>
</protein>
<evidence type="ECO:0000313" key="2">
    <source>
        <dbReference type="Proteomes" id="UP000222542"/>
    </source>
</evidence>
<dbReference type="AlphaFoldDB" id="A0A2G2Z8T5"/>
<dbReference type="PANTHER" id="PTHR47926">
    <property type="entry name" value="PENTATRICOPEPTIDE REPEAT-CONTAINING PROTEIN"/>
    <property type="match status" value="1"/>
</dbReference>
<dbReference type="STRING" id="4072.A0A2G2Z8T5"/>
<dbReference type="InterPro" id="IPR046960">
    <property type="entry name" value="PPR_At4g14850-like_plant"/>
</dbReference>
<dbReference type="Proteomes" id="UP000222542">
    <property type="component" value="Unassembled WGS sequence"/>
</dbReference>
<dbReference type="Gene3D" id="1.25.40.10">
    <property type="entry name" value="Tetratricopeptide repeat domain"/>
    <property type="match status" value="1"/>
</dbReference>
<proteinExistence type="predicted"/>
<accession>A0A2G2Z8T5</accession>
<reference evidence="1 2" key="1">
    <citation type="journal article" date="2014" name="Nat. Genet.">
        <title>Genome sequence of the hot pepper provides insights into the evolution of pungency in Capsicum species.</title>
        <authorList>
            <person name="Kim S."/>
            <person name="Park M."/>
            <person name="Yeom S.I."/>
            <person name="Kim Y.M."/>
            <person name="Lee J.M."/>
            <person name="Lee H.A."/>
            <person name="Seo E."/>
            <person name="Choi J."/>
            <person name="Cheong K."/>
            <person name="Kim K.T."/>
            <person name="Jung K."/>
            <person name="Lee G.W."/>
            <person name="Oh S.K."/>
            <person name="Bae C."/>
            <person name="Kim S.B."/>
            <person name="Lee H.Y."/>
            <person name="Kim S.Y."/>
            <person name="Kim M.S."/>
            <person name="Kang B.C."/>
            <person name="Jo Y.D."/>
            <person name="Yang H.B."/>
            <person name="Jeong H.J."/>
            <person name="Kang W.H."/>
            <person name="Kwon J.K."/>
            <person name="Shin C."/>
            <person name="Lim J.Y."/>
            <person name="Park J.H."/>
            <person name="Huh J.H."/>
            <person name="Kim J.S."/>
            <person name="Kim B.D."/>
            <person name="Cohen O."/>
            <person name="Paran I."/>
            <person name="Suh M.C."/>
            <person name="Lee S.B."/>
            <person name="Kim Y.K."/>
            <person name="Shin Y."/>
            <person name="Noh S.J."/>
            <person name="Park J."/>
            <person name="Seo Y.S."/>
            <person name="Kwon S.Y."/>
            <person name="Kim H.A."/>
            <person name="Park J.M."/>
            <person name="Kim H.J."/>
            <person name="Choi S.B."/>
            <person name="Bosland P.W."/>
            <person name="Reeves G."/>
            <person name="Jo S.H."/>
            <person name="Lee B.W."/>
            <person name="Cho H.T."/>
            <person name="Choi H.S."/>
            <person name="Lee M.S."/>
            <person name="Yu Y."/>
            <person name="Do Choi Y."/>
            <person name="Park B.S."/>
            <person name="van Deynze A."/>
            <person name="Ashrafi H."/>
            <person name="Hill T."/>
            <person name="Kim W.T."/>
            <person name="Pai H.S."/>
            <person name="Ahn H.K."/>
            <person name="Yeam I."/>
            <person name="Giovannoni J.J."/>
            <person name="Rose J.K."/>
            <person name="Sorensen I."/>
            <person name="Lee S.J."/>
            <person name="Kim R.W."/>
            <person name="Choi I.Y."/>
            <person name="Choi B.S."/>
            <person name="Lim J.S."/>
            <person name="Lee Y.H."/>
            <person name="Choi D."/>
        </authorList>
    </citation>
    <scope>NUCLEOTIDE SEQUENCE [LARGE SCALE GENOMIC DNA]</scope>
    <source>
        <strain evidence="2">cv. CM334</strain>
    </source>
</reference>
<dbReference type="SMR" id="A0A2G2Z8T5"/>
<evidence type="ECO:0008006" key="3">
    <source>
        <dbReference type="Google" id="ProtNLM"/>
    </source>
</evidence>